<reference evidence="1" key="1">
    <citation type="journal article" date="2021" name="New Phytol.">
        <title>Evolutionary innovations through gain and loss of genes in the ectomycorrhizal Boletales.</title>
        <authorList>
            <person name="Wu G."/>
            <person name="Miyauchi S."/>
            <person name="Morin E."/>
            <person name="Kuo A."/>
            <person name="Drula E."/>
            <person name="Varga T."/>
            <person name="Kohler A."/>
            <person name="Feng B."/>
            <person name="Cao Y."/>
            <person name="Lipzen A."/>
            <person name="Daum C."/>
            <person name="Hundley H."/>
            <person name="Pangilinan J."/>
            <person name="Johnson J."/>
            <person name="Barry K."/>
            <person name="LaButti K."/>
            <person name="Ng V."/>
            <person name="Ahrendt S."/>
            <person name="Min B."/>
            <person name="Choi I.G."/>
            <person name="Park H."/>
            <person name="Plett J.M."/>
            <person name="Magnuson J."/>
            <person name="Spatafora J.W."/>
            <person name="Nagy L.G."/>
            <person name="Henrissat B."/>
            <person name="Grigoriev I.V."/>
            <person name="Yang Z.L."/>
            <person name="Xu J."/>
            <person name="Martin F.M."/>
        </authorList>
    </citation>
    <scope>NUCLEOTIDE SEQUENCE</scope>
    <source>
        <strain evidence="1">ATCC 28755</strain>
    </source>
</reference>
<feature type="non-terminal residue" evidence="1">
    <location>
        <position position="1"/>
    </location>
</feature>
<organism evidence="1 2">
    <name type="scientific">Hygrophoropsis aurantiaca</name>
    <dbReference type="NCBI Taxonomy" id="72124"/>
    <lineage>
        <taxon>Eukaryota</taxon>
        <taxon>Fungi</taxon>
        <taxon>Dikarya</taxon>
        <taxon>Basidiomycota</taxon>
        <taxon>Agaricomycotina</taxon>
        <taxon>Agaricomycetes</taxon>
        <taxon>Agaricomycetidae</taxon>
        <taxon>Boletales</taxon>
        <taxon>Coniophorineae</taxon>
        <taxon>Hygrophoropsidaceae</taxon>
        <taxon>Hygrophoropsis</taxon>
    </lineage>
</organism>
<protein>
    <submittedName>
        <fullName evidence="1">Uncharacterized protein</fullName>
    </submittedName>
</protein>
<dbReference type="Proteomes" id="UP000790377">
    <property type="component" value="Unassembled WGS sequence"/>
</dbReference>
<keyword evidence="2" id="KW-1185">Reference proteome</keyword>
<sequence length="185" mass="20981">LSERDKAILRAFAYKVKNHGTENAFNELKYVFPAANLPSLKQTKSRVNFLAGLEPQQYDCCLNSCIAFTGPHETLDTCPHCREPRYNSSGRARKKFPYIPVIPRLVAFVGNPEMAQKMQYRSSGHAHDPGTVTDIFDGSWYQELCTKKVTINSNELKHNHFSDPRDIALGLSTDGFAPFRRRKTT</sequence>
<gene>
    <name evidence="1" type="ORF">BJ138DRAFT_977437</name>
</gene>
<comment type="caution">
    <text evidence="1">The sequence shown here is derived from an EMBL/GenBank/DDBJ whole genome shotgun (WGS) entry which is preliminary data.</text>
</comment>
<evidence type="ECO:0000313" key="2">
    <source>
        <dbReference type="Proteomes" id="UP000790377"/>
    </source>
</evidence>
<name>A0ACB7ZWX6_9AGAM</name>
<dbReference type="EMBL" id="MU268237">
    <property type="protein sequence ID" value="KAH7905238.1"/>
    <property type="molecule type" value="Genomic_DNA"/>
</dbReference>
<evidence type="ECO:0000313" key="1">
    <source>
        <dbReference type="EMBL" id="KAH7905238.1"/>
    </source>
</evidence>
<feature type="non-terminal residue" evidence="1">
    <location>
        <position position="185"/>
    </location>
</feature>
<proteinExistence type="predicted"/>
<accession>A0ACB7ZWX6</accession>